<sequence>MSSATLYLGLSWIEIVLGLLTLALLIRAKAVGTYWPVLVLSLWQAPPYFALLLLKRFRYFSAQHAYATFYFMYWTLFAFEAVAAIALTYSILHNAMRPLKGLQSLGRIVYLWAAAISVVLALQAGVQPSKDFYELFQSLISQLQHASGIITVSLVLFVGIAIQPMGLSVRSRIFGTGIGLFVLSLINTLQSNYFLQPRVLYSTYGLIHTATNCVVELIWIYYFAVPEPQRKFILLPTTSPFHRWNQISELLGQDPGYVAIGGIPPEAFAAAEIEVFHRASAKMNALGEPTEAPKPDRLEK</sequence>
<evidence type="ECO:0000256" key="1">
    <source>
        <dbReference type="SAM" id="Phobius"/>
    </source>
</evidence>
<feature type="transmembrane region" description="Helical" evidence="1">
    <location>
        <begin position="33"/>
        <end position="51"/>
    </location>
</feature>
<keyword evidence="1" id="KW-0472">Membrane</keyword>
<evidence type="ECO:0000313" key="3">
    <source>
        <dbReference type="Proteomes" id="UP000182409"/>
    </source>
</evidence>
<protein>
    <submittedName>
        <fullName evidence="2">Uncharacterized protein</fullName>
    </submittedName>
</protein>
<feature type="transmembrane region" description="Helical" evidence="1">
    <location>
        <begin position="201"/>
        <end position="224"/>
    </location>
</feature>
<dbReference type="EMBL" id="FNSD01000001">
    <property type="protein sequence ID" value="SEB79924.1"/>
    <property type="molecule type" value="Genomic_DNA"/>
</dbReference>
<feature type="transmembrane region" description="Helical" evidence="1">
    <location>
        <begin position="71"/>
        <end position="92"/>
    </location>
</feature>
<keyword evidence="1" id="KW-0812">Transmembrane</keyword>
<reference evidence="2 3" key="1">
    <citation type="submission" date="2016-10" db="EMBL/GenBank/DDBJ databases">
        <authorList>
            <person name="de Groot N.N."/>
        </authorList>
    </citation>
    <scope>NUCLEOTIDE SEQUENCE [LARGE SCALE GENOMIC DNA]</scope>
    <source>
        <strain evidence="2 3">AB35.6</strain>
    </source>
</reference>
<name>A0A1H4MAZ2_9BACT</name>
<feature type="transmembrane region" description="Helical" evidence="1">
    <location>
        <begin position="174"/>
        <end position="195"/>
    </location>
</feature>
<organism evidence="2 3">
    <name type="scientific">Terriglobus roseus</name>
    <dbReference type="NCBI Taxonomy" id="392734"/>
    <lineage>
        <taxon>Bacteria</taxon>
        <taxon>Pseudomonadati</taxon>
        <taxon>Acidobacteriota</taxon>
        <taxon>Terriglobia</taxon>
        <taxon>Terriglobales</taxon>
        <taxon>Acidobacteriaceae</taxon>
        <taxon>Terriglobus</taxon>
    </lineage>
</organism>
<dbReference type="RefSeq" id="WP_083350430.1">
    <property type="nucleotide sequence ID" value="NZ_FNSD01000001.1"/>
</dbReference>
<proteinExistence type="predicted"/>
<dbReference type="AlphaFoldDB" id="A0A1H4MAZ2"/>
<keyword evidence="1" id="KW-1133">Transmembrane helix</keyword>
<accession>A0A1H4MAZ2</accession>
<dbReference type="Proteomes" id="UP000182409">
    <property type="component" value="Unassembled WGS sequence"/>
</dbReference>
<feature type="transmembrane region" description="Helical" evidence="1">
    <location>
        <begin position="104"/>
        <end position="123"/>
    </location>
</feature>
<feature type="transmembrane region" description="Helical" evidence="1">
    <location>
        <begin position="6"/>
        <end position="26"/>
    </location>
</feature>
<gene>
    <name evidence="2" type="ORF">SAMN05443244_1871</name>
</gene>
<evidence type="ECO:0000313" key="2">
    <source>
        <dbReference type="EMBL" id="SEB79924.1"/>
    </source>
</evidence>
<dbReference type="OrthoDB" id="110048at2"/>
<feature type="transmembrane region" description="Helical" evidence="1">
    <location>
        <begin position="143"/>
        <end position="162"/>
    </location>
</feature>